<gene>
    <name evidence="1" type="ORF">HMPREF1218_1544</name>
</gene>
<comment type="caution">
    <text evidence="1">The sequence shown here is derived from an EMBL/GenBank/DDBJ whole genome shotgun (WGS) entry which is preliminary data.</text>
</comment>
<dbReference type="EMBL" id="AWET01000040">
    <property type="protein sequence ID" value="ERK00062.1"/>
    <property type="molecule type" value="Genomic_DNA"/>
</dbReference>
<name>U2KNK5_9BACT</name>
<accession>U2KNK5</accession>
<dbReference type="PATRIC" id="fig|1081904.3.peg.1763"/>
<keyword evidence="2" id="KW-1185">Reference proteome</keyword>
<dbReference type="AlphaFoldDB" id="U2KNK5"/>
<protein>
    <submittedName>
        <fullName evidence="1">Uncharacterized protein</fullName>
    </submittedName>
</protein>
<evidence type="ECO:0000313" key="1">
    <source>
        <dbReference type="EMBL" id="ERK00062.1"/>
    </source>
</evidence>
<evidence type="ECO:0000313" key="2">
    <source>
        <dbReference type="Proteomes" id="UP000016600"/>
    </source>
</evidence>
<dbReference type="Proteomes" id="UP000016600">
    <property type="component" value="Unassembled WGS sequence"/>
</dbReference>
<proteinExistence type="predicted"/>
<reference evidence="1 2" key="1">
    <citation type="submission" date="2013-08" db="EMBL/GenBank/DDBJ databases">
        <authorList>
            <person name="Durkin A.S."/>
            <person name="Haft D.R."/>
            <person name="McCorrison J."/>
            <person name="Torralba M."/>
            <person name="Gillis M."/>
            <person name="Haft D.H."/>
            <person name="Methe B."/>
            <person name="Sutton G."/>
            <person name="Nelson K.E."/>
        </authorList>
    </citation>
    <scope>NUCLEOTIDE SEQUENCE [LARGE SCALE GENOMIC DNA]</scope>
    <source>
        <strain evidence="1 2">F0068</strain>
    </source>
</reference>
<sequence>MSAKNKQAIIYAYGVSMSFNDSTVYFTDIQSIKTAYVSDKSHFLYGRESYANQLRDYLSDKGLQHRTCIIVYKEKRRDIEKKFLAMRKKYTDKGRFDVKYINVSDFRFQAVSPTDDEIQDAVLGK</sequence>
<organism evidence="1 2">
    <name type="scientific">Hoylesella pleuritidis F0068</name>
    <dbReference type="NCBI Taxonomy" id="1081904"/>
    <lineage>
        <taxon>Bacteria</taxon>
        <taxon>Pseudomonadati</taxon>
        <taxon>Bacteroidota</taxon>
        <taxon>Bacteroidia</taxon>
        <taxon>Bacteroidales</taxon>
        <taxon>Prevotellaceae</taxon>
        <taxon>Hoylesella</taxon>
    </lineage>
</organism>